<name>A0A5P9JZJ6_9HYPH</name>
<dbReference type="InterPro" id="IPR008258">
    <property type="entry name" value="Transglycosylase_SLT_dom_1"/>
</dbReference>
<evidence type="ECO:0000259" key="2">
    <source>
        <dbReference type="Pfam" id="PF01464"/>
    </source>
</evidence>
<protein>
    <submittedName>
        <fullName evidence="3">Transglycosylase SLT domain-containing protein</fullName>
    </submittedName>
</protein>
<reference evidence="3 4" key="1">
    <citation type="submission" date="2019-10" db="EMBL/GenBank/DDBJ databases">
        <title>Isolation, Identification of Microvirga thermotolerans HR1, a novel thermophilic bacterium and Comparative Genomics of the genus Microvirga.</title>
        <authorList>
            <person name="Li J."/>
            <person name="Zhang W."/>
            <person name="Lin M."/>
            <person name="Wang J."/>
        </authorList>
    </citation>
    <scope>NUCLEOTIDE SEQUENCE [LARGE SCALE GENOMIC DNA]</scope>
    <source>
        <strain evidence="3 4">HR1</strain>
    </source>
</reference>
<feature type="domain" description="Transglycosylase SLT" evidence="2">
    <location>
        <begin position="79"/>
        <end position="130"/>
    </location>
</feature>
<evidence type="ECO:0000313" key="4">
    <source>
        <dbReference type="Proteomes" id="UP000325614"/>
    </source>
</evidence>
<evidence type="ECO:0000256" key="1">
    <source>
        <dbReference type="ARBA" id="ARBA00009387"/>
    </source>
</evidence>
<dbReference type="SUPFAM" id="SSF53955">
    <property type="entry name" value="Lysozyme-like"/>
    <property type="match status" value="1"/>
</dbReference>
<sequence length="285" mass="31264">MPDPANDGLSAVTDPLRAIVPVEPADTRDVRARIISSLPLVPATTEAAKRDAGDQGTARGQDYVLFDTMRVPRWIVDTILRASEKTGVDPVYMMALADKESSFLPENRAATSSAQGLFQFIASTWLEVVRSFGAKHGFAAEAAAIQVIDGELTVPEGPMRDHILGLRRNPYVSALMAAEMLKRDKAKIEGRLGRKITRSEFYLAHFFGVDSASKFIALVDDKPKQSAPRVFPSAAKANRSLFFGKSGRKTRQLSVAEVYGRIDEMIDKRLSRYEDVSTTIASSDL</sequence>
<accession>A0A5P9JZJ6</accession>
<dbReference type="KEGG" id="mico:GDR74_04325"/>
<gene>
    <name evidence="3" type="ORF">GDR74_04325</name>
</gene>
<keyword evidence="4" id="KW-1185">Reference proteome</keyword>
<dbReference type="InterPro" id="IPR023346">
    <property type="entry name" value="Lysozyme-like_dom_sf"/>
</dbReference>
<dbReference type="AlphaFoldDB" id="A0A5P9JZJ6"/>
<comment type="similarity">
    <text evidence="1">Belongs to the virb1 family.</text>
</comment>
<dbReference type="Pfam" id="PF01464">
    <property type="entry name" value="SLT"/>
    <property type="match status" value="1"/>
</dbReference>
<organism evidence="3 4">
    <name type="scientific">Microvirga thermotolerans</name>
    <dbReference type="NCBI Taxonomy" id="2651334"/>
    <lineage>
        <taxon>Bacteria</taxon>
        <taxon>Pseudomonadati</taxon>
        <taxon>Pseudomonadota</taxon>
        <taxon>Alphaproteobacteria</taxon>
        <taxon>Hyphomicrobiales</taxon>
        <taxon>Methylobacteriaceae</taxon>
        <taxon>Microvirga</taxon>
    </lineage>
</organism>
<dbReference type="Proteomes" id="UP000325614">
    <property type="component" value="Chromosome"/>
</dbReference>
<dbReference type="Gene3D" id="1.10.530.10">
    <property type="match status" value="1"/>
</dbReference>
<evidence type="ECO:0000313" key="3">
    <source>
        <dbReference type="EMBL" id="QFU18017.1"/>
    </source>
</evidence>
<dbReference type="EMBL" id="CP045423">
    <property type="protein sequence ID" value="QFU18017.1"/>
    <property type="molecule type" value="Genomic_DNA"/>
</dbReference>
<proteinExistence type="inferred from homology"/>